<evidence type="ECO:0000313" key="1">
    <source>
        <dbReference type="EMBL" id="GFY24983.1"/>
    </source>
</evidence>
<gene>
    <name evidence="1" type="ORF">TNCV_2691741</name>
</gene>
<dbReference type="Proteomes" id="UP000887159">
    <property type="component" value="Unassembled WGS sequence"/>
</dbReference>
<keyword evidence="2" id="KW-1185">Reference proteome</keyword>
<comment type="caution">
    <text evidence="1">The sequence shown here is derived from an EMBL/GenBank/DDBJ whole genome shotgun (WGS) entry which is preliminary data.</text>
</comment>
<sequence>MDKTKSTERLNKKSNKESQVLNIHMEEKQSSGVHKFKLSCSTPYHLVNCTATPNVHQKFSKSTVCYIALYLDKERYLIGFPGINTLFIEDRFEEIDPYNS</sequence>
<proteinExistence type="predicted"/>
<dbReference type="AlphaFoldDB" id="A0A8X6VYN0"/>
<protein>
    <submittedName>
        <fullName evidence="1">Uncharacterized protein</fullName>
    </submittedName>
</protein>
<reference evidence="1" key="1">
    <citation type="submission" date="2020-08" db="EMBL/GenBank/DDBJ databases">
        <title>Multicomponent nature underlies the extraordinary mechanical properties of spider dragline silk.</title>
        <authorList>
            <person name="Kono N."/>
            <person name="Nakamura H."/>
            <person name="Mori M."/>
            <person name="Yoshida Y."/>
            <person name="Ohtoshi R."/>
            <person name="Malay A.D."/>
            <person name="Moran D.A.P."/>
            <person name="Tomita M."/>
            <person name="Numata K."/>
            <person name="Arakawa K."/>
        </authorList>
    </citation>
    <scope>NUCLEOTIDE SEQUENCE</scope>
</reference>
<dbReference type="EMBL" id="BMAU01021370">
    <property type="protein sequence ID" value="GFY24983.1"/>
    <property type="molecule type" value="Genomic_DNA"/>
</dbReference>
<name>A0A8X6VYN0_TRICX</name>
<organism evidence="1 2">
    <name type="scientific">Trichonephila clavipes</name>
    <name type="common">Golden silk orbweaver</name>
    <name type="synonym">Nephila clavipes</name>
    <dbReference type="NCBI Taxonomy" id="2585209"/>
    <lineage>
        <taxon>Eukaryota</taxon>
        <taxon>Metazoa</taxon>
        <taxon>Ecdysozoa</taxon>
        <taxon>Arthropoda</taxon>
        <taxon>Chelicerata</taxon>
        <taxon>Arachnida</taxon>
        <taxon>Araneae</taxon>
        <taxon>Araneomorphae</taxon>
        <taxon>Entelegynae</taxon>
        <taxon>Araneoidea</taxon>
        <taxon>Nephilidae</taxon>
        <taxon>Trichonephila</taxon>
    </lineage>
</organism>
<accession>A0A8X6VYN0</accession>
<evidence type="ECO:0000313" key="2">
    <source>
        <dbReference type="Proteomes" id="UP000887159"/>
    </source>
</evidence>